<proteinExistence type="predicted"/>
<dbReference type="InterPro" id="IPR003511">
    <property type="entry name" value="HORMA_dom"/>
</dbReference>
<dbReference type="PROSITE" id="PS50815">
    <property type="entry name" value="HORMA"/>
    <property type="match status" value="1"/>
</dbReference>
<dbReference type="PANTHER" id="PTHR11842:SF10">
    <property type="entry name" value="MITOTIC SPINDLE ASSEMBLY CHECKPOINT PROTEIN MAD2B"/>
    <property type="match status" value="1"/>
</dbReference>
<feature type="domain" description="HORMA" evidence="1">
    <location>
        <begin position="21"/>
        <end position="209"/>
    </location>
</feature>
<dbReference type="SUPFAM" id="SSF56019">
    <property type="entry name" value="The spindle assembly checkpoint protein mad2"/>
    <property type="match status" value="1"/>
</dbReference>
<dbReference type="PANTHER" id="PTHR11842">
    <property type="entry name" value="MITOTIC SPINDLE ASSEMBLY CHECKPOINT PROTEIN MAD2"/>
    <property type="match status" value="1"/>
</dbReference>
<protein>
    <submittedName>
        <fullName evidence="3">HORMA domain-containing protein</fullName>
    </submittedName>
</protein>
<reference evidence="3" key="1">
    <citation type="submission" date="2022-11" db="UniProtKB">
        <authorList>
            <consortium name="WormBaseParasite"/>
        </authorList>
    </citation>
    <scope>IDENTIFICATION</scope>
</reference>
<dbReference type="Proteomes" id="UP000887540">
    <property type="component" value="Unplaced"/>
</dbReference>
<accession>A0A914C1X6</accession>
<dbReference type="Gene3D" id="3.30.900.10">
    <property type="entry name" value="HORMA domain"/>
    <property type="match status" value="1"/>
</dbReference>
<dbReference type="GO" id="GO:0016035">
    <property type="term" value="C:zeta DNA polymerase complex"/>
    <property type="evidence" value="ECO:0007669"/>
    <property type="project" value="TreeGrafter"/>
</dbReference>
<organism evidence="2 3">
    <name type="scientific">Acrobeloides nanus</name>
    <dbReference type="NCBI Taxonomy" id="290746"/>
    <lineage>
        <taxon>Eukaryota</taxon>
        <taxon>Metazoa</taxon>
        <taxon>Ecdysozoa</taxon>
        <taxon>Nematoda</taxon>
        <taxon>Chromadorea</taxon>
        <taxon>Rhabditida</taxon>
        <taxon>Tylenchina</taxon>
        <taxon>Cephalobomorpha</taxon>
        <taxon>Cephaloboidea</taxon>
        <taxon>Cephalobidae</taxon>
        <taxon>Acrobeloides</taxon>
    </lineage>
</organism>
<dbReference type="WBParaSite" id="ACRNAN_Path_1530.g5971.t1">
    <property type="protein sequence ID" value="ACRNAN_Path_1530.g5971.t1"/>
    <property type="gene ID" value="ACRNAN_Path_1530.g5971"/>
</dbReference>
<evidence type="ECO:0000313" key="2">
    <source>
        <dbReference type="Proteomes" id="UP000887540"/>
    </source>
</evidence>
<name>A0A914C1X6_9BILA</name>
<evidence type="ECO:0000313" key="3">
    <source>
        <dbReference type="WBParaSite" id="ACRNAN_Path_1530.g5971.t1"/>
    </source>
</evidence>
<evidence type="ECO:0000259" key="1">
    <source>
        <dbReference type="PROSITE" id="PS50815"/>
    </source>
</evidence>
<keyword evidence="2" id="KW-1185">Reference proteome</keyword>
<dbReference type="InterPro" id="IPR036570">
    <property type="entry name" value="HORMA_dom_sf"/>
</dbReference>
<sequence length="233" mass="27331">MRHEKPVQEVWLGREFKDHAKDLSIIVTEFLEAFTHLVIYKLRIFPAEKFQLSSFYGLLTQECTDPETSSYIHKASRSLRKWVLHQNLERYTVALVDNLATSIAEYQVRFYQPEIAMKRKVFEFPKEAVEVNKQFKEVLRDFMDQVQPVKTDKSVSLRIYCKLAAGTVLESKYGEHDWEEVWPTPSEIPPTLDSGPSVDTKLLQLHFQYRKVEAGDEFYEDPDEIDLSLDSYI</sequence>
<dbReference type="AlphaFoldDB" id="A0A914C1X6"/>
<dbReference type="InterPro" id="IPR045091">
    <property type="entry name" value="Mad2-like"/>
</dbReference>